<dbReference type="Pfam" id="PF13181">
    <property type="entry name" value="TPR_8"/>
    <property type="match status" value="1"/>
</dbReference>
<evidence type="ECO:0000256" key="2">
    <source>
        <dbReference type="SAM" id="MobiDB-lite"/>
    </source>
</evidence>
<evidence type="ECO:0000313" key="3">
    <source>
        <dbReference type="EMBL" id="AKN09691.1"/>
    </source>
</evidence>
<name>A0A0H3YBZ1_AMOPR</name>
<dbReference type="PROSITE" id="PS50005">
    <property type="entry name" value="TPR"/>
    <property type="match status" value="4"/>
</dbReference>
<dbReference type="Pfam" id="PF13432">
    <property type="entry name" value="TPR_16"/>
    <property type="match status" value="1"/>
</dbReference>
<accession>A0A0H3YBZ1</accession>
<dbReference type="SUPFAM" id="SSF48452">
    <property type="entry name" value="TPR-like"/>
    <property type="match status" value="1"/>
</dbReference>
<feature type="repeat" description="TPR" evidence="1">
    <location>
        <begin position="352"/>
        <end position="385"/>
    </location>
</feature>
<keyword evidence="1" id="KW-0802">TPR repeat</keyword>
<dbReference type="Pfam" id="PF00515">
    <property type="entry name" value="TPR_1"/>
    <property type="match status" value="1"/>
</dbReference>
<feature type="repeat" description="TPR" evidence="1">
    <location>
        <begin position="251"/>
        <end position="284"/>
    </location>
</feature>
<organism evidence="3">
    <name type="scientific">Amoeba proteus</name>
    <name type="common">Amoeba</name>
    <name type="synonym">Chaos diffluens</name>
    <dbReference type="NCBI Taxonomy" id="5775"/>
    <lineage>
        <taxon>Eukaryota</taxon>
        <taxon>Amoebozoa</taxon>
        <taxon>Tubulinea</taxon>
        <taxon>Elardia</taxon>
        <taxon>Euamoebida</taxon>
        <taxon>Amoebidae</taxon>
        <taxon>Amoeba</taxon>
    </lineage>
</organism>
<feature type="compositionally biased region" description="Basic and acidic residues" evidence="2">
    <location>
        <begin position="127"/>
        <end position="137"/>
    </location>
</feature>
<sequence>MTARGFKAYTSKEYAVALGYFNKLVSSEPHCAYHVYNRALCFLALELYRKAFMDAQKAIGIDVSLGRAYVVKGLSQWHVGKQLEAKKTWEEGLKHTLDAHVFSELEGYILGNIEQVRVSPPSQPSQKNEEKVPTKQEKPLPALVHQQQLPQQQKTQSLPTQLVKGHVETTKIKELEKLLGPDVNKGLPMESLTSDQFDLLAQSAVGKIQNGLGDIRVDKFIALGYMRVNHGQLAEAMKVFNALLVTFPNLVAAYLGRGTAYALSGRYTEAVNDFTSAIDLDPRCIEGFKRRGQTLAAMNFLENAKIDFTSALSVQPDSECFQQRGLIYYRMKNFKRGLEDLVKSSKLNHQDPVTWNHMGLCYGSLGQCQLAVESHKKALSLKEDFKEAHANLGQAYKDWGKFKLALESYNKALLLDPDYSYAYNLRGLAYFSTGQHYAAQKDFDKALSVSQPLLDVCVMNAVTKHGLGIFRESNKWYKKALEIEPENACWYQHQLMLWWQRRLDQPFSDFNADRDLDPEFKEFFCKRLPPSTLAKYKKQPEIDPKIQDVTYSPTPNSEKGRKLLHYSAWYGRLLHQKAPGYLSNLRQQKMAGLAVLQVAQTMRDFWFHSKITVQGSGSSFTKAVHPFGWRDLYDIIVRWRQISEPNDPVWWVDALTKEQFTEGFGSHTPMITGQCNVVRYSPMVVMSFPIMKREILLQKTLSPGLQQLVRDAKDVEDLYNVMKRDFWVVTPCHSLRTDTILEGTRLTLQSTEPEGYEFSIRTPGTPPRWMDYDQELAHILQLLTEAVKAPNRDLEKVGDLILTLSFYWYNFMPLSRGTAACGYIALVGLYLAVGLRINTMVPPKFLVDWEAILRPRPEDFIAQIKPWLSPSLVAVDMAQFDELPSVEETFPTIRSMIEILNCDIEKPQPL</sequence>
<protein>
    <submittedName>
        <fullName evidence="3">Tom70</fullName>
    </submittedName>
</protein>
<dbReference type="GO" id="GO:0045892">
    <property type="term" value="P:negative regulation of DNA-templated transcription"/>
    <property type="evidence" value="ECO:0007669"/>
    <property type="project" value="InterPro"/>
</dbReference>
<dbReference type="InterPro" id="IPR019734">
    <property type="entry name" value="TPR_rpt"/>
</dbReference>
<feature type="region of interest" description="Disordered" evidence="2">
    <location>
        <begin position="118"/>
        <end position="137"/>
    </location>
</feature>
<proteinExistence type="evidence at transcript level"/>
<dbReference type="Gene3D" id="1.10.3290.20">
    <property type="match status" value="1"/>
</dbReference>
<dbReference type="PANTHER" id="PTHR44749">
    <property type="entry name" value="SUPPRESSOR OF RPS4-RLD 1"/>
    <property type="match status" value="1"/>
</dbReference>
<dbReference type="InterPro" id="IPR011990">
    <property type="entry name" value="TPR-like_helical_dom_sf"/>
</dbReference>
<feature type="repeat" description="TPR" evidence="1">
    <location>
        <begin position="386"/>
        <end position="419"/>
    </location>
</feature>
<dbReference type="InterPro" id="IPR044650">
    <property type="entry name" value="SRFR1-like"/>
</dbReference>
<evidence type="ECO:0000256" key="1">
    <source>
        <dbReference type="PROSITE-ProRule" id="PRU00339"/>
    </source>
</evidence>
<reference evidence="3" key="1">
    <citation type="submission" date="2015-01" db="EMBL/GenBank/DDBJ databases">
        <title>Protein import complexes in the mitochondrial outer membrane of Amoebozoa representatives.</title>
        <authorList>
            <person name="Buczek D."/>
            <person name="Wojtkowska M."/>
            <person name="Suzuki Y."/>
            <person name="Sonobe S."/>
            <person name="Nishigami Y."/>
            <person name="Hanna H."/>
            <person name="Makalowski W."/>
        </authorList>
    </citation>
    <scope>NUCLEOTIDE SEQUENCE</scope>
</reference>
<dbReference type="PANTHER" id="PTHR44749:SF1">
    <property type="entry name" value="TETRATRICOPEPTIDE-LIKE HELICAL DOMAIN-CONTAINING PROTEIN"/>
    <property type="match status" value="1"/>
</dbReference>
<feature type="repeat" description="TPR" evidence="1">
    <location>
        <begin position="420"/>
        <end position="453"/>
    </location>
</feature>
<dbReference type="AlphaFoldDB" id="A0A0H3YBZ1"/>
<dbReference type="EMBL" id="KP411222">
    <property type="protein sequence ID" value="AKN09691.1"/>
    <property type="molecule type" value="mRNA"/>
</dbReference>
<dbReference type="PROSITE" id="PS50293">
    <property type="entry name" value="TPR_REGION"/>
    <property type="match status" value="2"/>
</dbReference>
<dbReference type="Gene3D" id="1.25.40.10">
    <property type="entry name" value="Tetratricopeptide repeat domain"/>
    <property type="match status" value="4"/>
</dbReference>
<dbReference type="SMART" id="SM00028">
    <property type="entry name" value="TPR"/>
    <property type="match status" value="9"/>
</dbReference>